<evidence type="ECO:0000256" key="6">
    <source>
        <dbReference type="ARBA" id="ARBA00022485"/>
    </source>
</evidence>
<dbReference type="InterPro" id="IPR006067">
    <property type="entry name" value="NO2/SO3_Rdtase_4Fe4S_dom"/>
</dbReference>
<sequence length="877" mass="93796">MDAVDKRRRLVVVGNGMAGARTVEEILERGGGDQFAITMFGEEPYGNYNRILLSNVLSGVDDEAGIFLNDVSWYAENGITLHAGTRVTRIDRFARRIYADDGTETPYDKLIIATGSRAFVPPIPGIHRPGRGYHQGVFAFRTIDDTRNMIRYAREHERAVVIGGGLLGLEAARGLQNHLAHVTLVHAAGHLMNAQLDAQAGAILRRSIERLGIEVVLGAHTTEVLGKHAVTEVKLKDGRTVACDVVVVAAGIRANAEMAATSGLPVERGIVVDDQMRVQDEADIYSVGECAQHRGQTYGLVAPLWEQARVLADHITGTNPFAAYHGSRLATKLKVAGVDVASMGLKEPERDDDETVVFAEPRKGVYKSIIIRDDRLVGATLLGDVRKVAFLMQAFDRGLALPKERVEMLFDLGAPSAEVSAAELGDDVQVCNCNGVTKRALVGTVHGGVKTLTGVMDATRAGKGCGSCKGLVAQIVEWAADGKVEDDPAASWYVPGVPMPKAELMAVIREHGLKSVSAVFATLVPGGEEDAKSKMGLASLLRMMWGDEYVDERDARFINDRVHANIQRDGTFSVVPQIKGGVTTPAQLKRIAEVAEKYSVPLVKITGGQRIDLLGIRKEDLPRVWADLDMPSGYAYGKSFRTVKTCVGSDFCRFGVGDSTALGIAIEDRFKAIEGPGKMKLAVTGCPRNCAEAYVKDLGVVAIDGGRWEIYVGGAAGAHVRKGDLLAVVDSPDEVITLTGRFLQYYRESANWLERTYAWVPRLGIDHIRAVVVDDSDGIAARLDAAMAASVAAYRDPWLERRDPVTPGQFRTSLPLAVLPQVPVREAVPVAVPGPVVPSIGSAVPGGGSTGIGHGGNGHRGRGDNGNGAGPASARGA</sequence>
<feature type="region of interest" description="Disordered" evidence="21">
    <location>
        <begin position="842"/>
        <end position="877"/>
    </location>
</feature>
<feature type="binding site" evidence="20">
    <location>
        <position position="652"/>
    </location>
    <ligand>
        <name>[4Fe-4S] cluster</name>
        <dbReference type="ChEBI" id="CHEBI:49883"/>
    </ligand>
</feature>
<name>I0L7K2_9ACTN</name>
<comment type="catalytic activity">
    <reaction evidence="18">
        <text>hydrogen sulfide + 6 oxidized [2Fe-2S]-[ferredoxin] + 3 H2O = sulfite + 6 reduced [2Fe-2S]-[ferredoxin] + 7 H(+)</text>
        <dbReference type="Rhea" id="RHEA:23132"/>
        <dbReference type="Rhea" id="RHEA-COMP:10000"/>
        <dbReference type="Rhea" id="RHEA-COMP:10001"/>
        <dbReference type="ChEBI" id="CHEBI:15377"/>
        <dbReference type="ChEBI" id="CHEBI:15378"/>
        <dbReference type="ChEBI" id="CHEBI:17359"/>
        <dbReference type="ChEBI" id="CHEBI:29919"/>
        <dbReference type="ChEBI" id="CHEBI:33737"/>
        <dbReference type="ChEBI" id="CHEBI:33738"/>
        <dbReference type="EC" id="1.8.7.1"/>
    </reaction>
</comment>
<keyword evidence="8 19" id="KW-0285">Flavoprotein</keyword>
<feature type="binding site" evidence="20">
    <location>
        <position position="646"/>
    </location>
    <ligand>
        <name>[4Fe-4S] cluster</name>
        <dbReference type="ChEBI" id="CHEBI:49883"/>
    </ligand>
</feature>
<dbReference type="SUPFAM" id="SSF51905">
    <property type="entry name" value="FAD/NAD(P)-binding domain"/>
    <property type="match status" value="2"/>
</dbReference>
<dbReference type="InterPro" id="IPR052034">
    <property type="entry name" value="NasD-like"/>
</dbReference>
<dbReference type="Gene3D" id="1.10.10.1100">
    <property type="entry name" value="BFD-like [2Fe-2S]-binding domain"/>
    <property type="match status" value="1"/>
</dbReference>
<dbReference type="GO" id="GO:0051539">
    <property type="term" value="F:4 iron, 4 sulfur cluster binding"/>
    <property type="evidence" value="ECO:0007669"/>
    <property type="project" value="UniProtKB-KW"/>
</dbReference>
<dbReference type="InterPro" id="IPR012744">
    <property type="entry name" value="Nitri_red_NirB"/>
</dbReference>
<accession>I0L7K2</accession>
<dbReference type="NCBIfam" id="TIGR02374">
    <property type="entry name" value="nitri_red_nirB"/>
    <property type="match status" value="1"/>
</dbReference>
<comment type="cofactor">
    <cofactor evidence="20">
        <name>[4Fe-4S] cluster</name>
        <dbReference type="ChEBI" id="CHEBI:49883"/>
    </cofactor>
    <text evidence="20">Binds 1 [4Fe-4S] cluster per subunit.</text>
</comment>
<evidence type="ECO:0000256" key="16">
    <source>
        <dbReference type="ARBA" id="ARBA00023063"/>
    </source>
</evidence>
<proteinExistence type="inferred from homology"/>
<dbReference type="PRINTS" id="PR00397">
    <property type="entry name" value="SIROHAEM"/>
</dbReference>
<dbReference type="SUPFAM" id="SSF56014">
    <property type="entry name" value="Nitrite and sulphite reductase 4Fe-4S domain-like"/>
    <property type="match status" value="1"/>
</dbReference>
<dbReference type="PROSITE" id="PS00365">
    <property type="entry name" value="NIR_SIR"/>
    <property type="match status" value="1"/>
</dbReference>
<keyword evidence="13 27" id="KW-0560">Oxidoreductase</keyword>
<dbReference type="SUPFAM" id="SSF55124">
    <property type="entry name" value="Nitrite/Sulfite reductase N-terminal domain-like"/>
    <property type="match status" value="1"/>
</dbReference>
<dbReference type="Gene3D" id="3.90.480.20">
    <property type="match status" value="1"/>
</dbReference>
<evidence type="ECO:0000256" key="1">
    <source>
        <dbReference type="ARBA" id="ARBA00001974"/>
    </source>
</evidence>
<evidence type="ECO:0000256" key="10">
    <source>
        <dbReference type="ARBA" id="ARBA00022723"/>
    </source>
</evidence>
<protein>
    <recommendedName>
        <fullName evidence="5">assimilatory sulfite reductase (ferredoxin)</fullName>
        <ecNumber evidence="5">1.8.7.1</ecNumber>
    </recommendedName>
</protein>
<dbReference type="GO" id="GO:0046872">
    <property type="term" value="F:metal ion binding"/>
    <property type="evidence" value="ECO:0007669"/>
    <property type="project" value="UniProtKB-KW"/>
</dbReference>
<evidence type="ECO:0000313" key="27">
    <source>
        <dbReference type="EMBL" id="CCH19799.1"/>
    </source>
</evidence>
<dbReference type="InterPro" id="IPR045854">
    <property type="entry name" value="NO2/SO3_Rdtase_4Fe4S_sf"/>
</dbReference>
<comment type="similarity">
    <text evidence="4">Belongs to the nitrite and sulfite reductase 4Fe-4S domain family.</text>
</comment>
<dbReference type="STRING" id="1150864.MILUP08_44677"/>
<dbReference type="Gene3D" id="3.30.390.30">
    <property type="match status" value="1"/>
</dbReference>
<dbReference type="AlphaFoldDB" id="I0L7K2"/>
<dbReference type="Pfam" id="PF07992">
    <property type="entry name" value="Pyr_redox_2"/>
    <property type="match status" value="1"/>
</dbReference>
<comment type="cofactor">
    <cofactor evidence="20">
        <name>siroheme</name>
        <dbReference type="ChEBI" id="CHEBI:60052"/>
    </cofactor>
    <text evidence="20">Binds 1 siroheme per subunit.</text>
</comment>
<dbReference type="InterPro" id="IPR016156">
    <property type="entry name" value="FAD/NAD-linked_Rdtase_dimer_sf"/>
</dbReference>
<keyword evidence="7 20" id="KW-0349">Heme</keyword>
<gene>
    <name evidence="27" type="primary">nasD</name>
    <name evidence="27" type="ORF">MILUP08_44677</name>
</gene>
<feature type="domain" description="Nitrite/Sulfite reductase ferredoxin-like" evidence="23">
    <location>
        <begin position="566"/>
        <end position="629"/>
    </location>
</feature>
<feature type="binding site" description="axial binding residue" evidence="20">
    <location>
        <position position="690"/>
    </location>
    <ligand>
        <name>siroheme</name>
        <dbReference type="ChEBI" id="CHEBI:60052"/>
    </ligand>
    <ligandPart>
        <name>Fe</name>
        <dbReference type="ChEBI" id="CHEBI:18248"/>
    </ligandPart>
</feature>
<dbReference type="Pfam" id="PF03460">
    <property type="entry name" value="NIR_SIR_ferr"/>
    <property type="match status" value="1"/>
</dbReference>
<evidence type="ECO:0000256" key="19">
    <source>
        <dbReference type="PIRNR" id="PIRNR037149"/>
    </source>
</evidence>
<evidence type="ECO:0000256" key="9">
    <source>
        <dbReference type="ARBA" id="ARBA00022714"/>
    </source>
</evidence>
<comment type="pathway">
    <text evidence="3">Nitrogen metabolism; nitrate reduction (assimilation).</text>
</comment>
<feature type="binding site" evidence="20">
    <location>
        <position position="690"/>
    </location>
    <ligand>
        <name>[4Fe-4S] cluster</name>
        <dbReference type="ChEBI" id="CHEBI:49883"/>
    </ligand>
</feature>
<evidence type="ECO:0000256" key="12">
    <source>
        <dbReference type="ARBA" id="ARBA00022827"/>
    </source>
</evidence>
<evidence type="ECO:0000259" key="23">
    <source>
        <dbReference type="Pfam" id="PF03460"/>
    </source>
</evidence>
<keyword evidence="16 19" id="KW-0534">Nitrate assimilation</keyword>
<dbReference type="eggNOG" id="COG1251">
    <property type="taxonomic scope" value="Bacteria"/>
</dbReference>
<dbReference type="UniPathway" id="UPA00653"/>
<dbReference type="PRINTS" id="PR00368">
    <property type="entry name" value="FADPNR"/>
</dbReference>
<dbReference type="InterPro" id="IPR041575">
    <property type="entry name" value="Rubredoxin_C"/>
</dbReference>
<dbReference type="InterPro" id="IPR017121">
    <property type="entry name" value="Nitrite_Rdtase_lsu"/>
</dbReference>
<evidence type="ECO:0000256" key="5">
    <source>
        <dbReference type="ARBA" id="ARBA00012353"/>
    </source>
</evidence>
<keyword evidence="12 19" id="KW-0274">FAD</keyword>
<evidence type="ECO:0000256" key="13">
    <source>
        <dbReference type="ARBA" id="ARBA00023002"/>
    </source>
</evidence>
<feature type="binding site" evidence="20">
    <location>
        <position position="686"/>
    </location>
    <ligand>
        <name>[4Fe-4S] cluster</name>
        <dbReference type="ChEBI" id="CHEBI:49883"/>
    </ligand>
</feature>
<dbReference type="Gene3D" id="3.50.50.60">
    <property type="entry name" value="FAD/NAD(P)-binding domain"/>
    <property type="match status" value="2"/>
</dbReference>
<dbReference type="GO" id="GO:0050660">
    <property type="term" value="F:flavin adenine dinucleotide binding"/>
    <property type="evidence" value="ECO:0007669"/>
    <property type="project" value="UniProtKB-UniRule"/>
</dbReference>
<evidence type="ECO:0000313" key="28">
    <source>
        <dbReference type="Proteomes" id="UP000003448"/>
    </source>
</evidence>
<dbReference type="InterPro" id="IPR036136">
    <property type="entry name" value="Nit/Sulf_reduc_fer-like_dom_sf"/>
</dbReference>
<dbReference type="GO" id="GO:0020037">
    <property type="term" value="F:heme binding"/>
    <property type="evidence" value="ECO:0007669"/>
    <property type="project" value="InterPro"/>
</dbReference>
<dbReference type="InterPro" id="IPR023753">
    <property type="entry name" value="FAD/NAD-binding_dom"/>
</dbReference>
<dbReference type="EMBL" id="CAIE01000036">
    <property type="protein sequence ID" value="CCH19799.1"/>
    <property type="molecule type" value="Genomic_DNA"/>
</dbReference>
<comment type="function">
    <text evidence="2">Catalyzes the reduction of sulfite to sulfide, a step in the biosynthesis of sulfur-containing amino acids and cofactors.</text>
</comment>
<comment type="cofactor">
    <cofactor evidence="17">
        <name>[2Fe-2S] cluster</name>
        <dbReference type="ChEBI" id="CHEBI:190135"/>
    </cofactor>
</comment>
<feature type="domain" description="NADH-rubredoxin oxidoreductase C-terminal" evidence="26">
    <location>
        <begin position="330"/>
        <end position="395"/>
    </location>
</feature>
<dbReference type="Gene3D" id="3.30.413.10">
    <property type="entry name" value="Sulfite Reductase Hemoprotein, domain 1"/>
    <property type="match status" value="1"/>
</dbReference>
<evidence type="ECO:0000256" key="21">
    <source>
        <dbReference type="SAM" id="MobiDB-lite"/>
    </source>
</evidence>
<keyword evidence="9" id="KW-0001">2Fe-2S</keyword>
<comment type="cofactor">
    <cofactor evidence="1 19">
        <name>FAD</name>
        <dbReference type="ChEBI" id="CHEBI:57692"/>
    </cofactor>
</comment>
<keyword evidence="11" id="KW-0883">Thioether bond</keyword>
<dbReference type="OrthoDB" id="9768666at2"/>
<dbReference type="PANTHER" id="PTHR43809:SF1">
    <property type="entry name" value="NITRITE REDUCTASE (NADH) LARGE SUBUNIT"/>
    <property type="match status" value="1"/>
</dbReference>
<evidence type="ECO:0000259" key="26">
    <source>
        <dbReference type="Pfam" id="PF18267"/>
    </source>
</evidence>
<evidence type="ECO:0000256" key="18">
    <source>
        <dbReference type="ARBA" id="ARBA00049518"/>
    </source>
</evidence>
<feature type="domain" description="Nitrite/sulphite reductase 4Fe-4S" evidence="22">
    <location>
        <begin position="637"/>
        <end position="773"/>
    </location>
</feature>
<evidence type="ECO:0000259" key="24">
    <source>
        <dbReference type="Pfam" id="PF04324"/>
    </source>
</evidence>
<dbReference type="InterPro" id="IPR005117">
    <property type="entry name" value="NiRdtase/SiRdtase_haem-b_fer"/>
</dbReference>
<evidence type="ECO:0000256" key="14">
    <source>
        <dbReference type="ARBA" id="ARBA00023004"/>
    </source>
</evidence>
<evidence type="ECO:0000256" key="17">
    <source>
        <dbReference type="ARBA" id="ARBA00034078"/>
    </source>
</evidence>
<dbReference type="InterPro" id="IPR006066">
    <property type="entry name" value="NO2/SO3_Rdtase_FeS/sirohaem_BS"/>
</dbReference>
<dbReference type="InterPro" id="IPR036188">
    <property type="entry name" value="FAD/NAD-bd_sf"/>
</dbReference>
<evidence type="ECO:0000256" key="3">
    <source>
        <dbReference type="ARBA" id="ARBA00005096"/>
    </source>
</evidence>
<dbReference type="PRINTS" id="PR00411">
    <property type="entry name" value="PNDRDTASEI"/>
</dbReference>
<evidence type="ECO:0000256" key="2">
    <source>
        <dbReference type="ARBA" id="ARBA00003247"/>
    </source>
</evidence>
<keyword evidence="10 20" id="KW-0479">Metal-binding</keyword>
<dbReference type="Pfam" id="PF04324">
    <property type="entry name" value="Fer2_BFD"/>
    <property type="match status" value="1"/>
</dbReference>
<organism evidence="27 28">
    <name type="scientific">Micromonospora lupini str. Lupac 08</name>
    <dbReference type="NCBI Taxonomy" id="1150864"/>
    <lineage>
        <taxon>Bacteria</taxon>
        <taxon>Bacillati</taxon>
        <taxon>Actinomycetota</taxon>
        <taxon>Actinomycetes</taxon>
        <taxon>Micromonosporales</taxon>
        <taxon>Micromonosporaceae</taxon>
        <taxon>Micromonospora</taxon>
    </lineage>
</organism>
<evidence type="ECO:0000256" key="4">
    <source>
        <dbReference type="ARBA" id="ARBA00010429"/>
    </source>
</evidence>
<evidence type="ECO:0000256" key="11">
    <source>
        <dbReference type="ARBA" id="ARBA00022784"/>
    </source>
</evidence>
<evidence type="ECO:0000256" key="15">
    <source>
        <dbReference type="ARBA" id="ARBA00023014"/>
    </source>
</evidence>
<dbReference type="InterPro" id="IPR041854">
    <property type="entry name" value="BFD-like_2Fe2S-bd_dom_sf"/>
</dbReference>
<feature type="compositionally biased region" description="Gly residues" evidence="21">
    <location>
        <begin position="844"/>
        <end position="869"/>
    </location>
</feature>
<dbReference type="GO" id="GO:0050311">
    <property type="term" value="F:sulfite reductase (ferredoxin) activity"/>
    <property type="evidence" value="ECO:0007669"/>
    <property type="project" value="UniProtKB-EC"/>
</dbReference>
<dbReference type="Proteomes" id="UP000003448">
    <property type="component" value="Unassembled WGS sequence"/>
</dbReference>
<dbReference type="Pfam" id="PF18267">
    <property type="entry name" value="Rubredoxin_C"/>
    <property type="match status" value="1"/>
</dbReference>
<feature type="domain" description="BFD-like [2Fe-2S]-binding" evidence="24">
    <location>
        <begin position="430"/>
        <end position="477"/>
    </location>
</feature>
<keyword evidence="15 20" id="KW-0411">Iron-sulfur</keyword>
<dbReference type="PIRSF" id="PIRSF037149">
    <property type="entry name" value="NirB"/>
    <property type="match status" value="1"/>
</dbReference>
<keyword evidence="14 20" id="KW-0408">Iron</keyword>
<dbReference type="GO" id="GO:0042128">
    <property type="term" value="P:nitrate assimilation"/>
    <property type="evidence" value="ECO:0007669"/>
    <property type="project" value="UniProtKB-UniRule"/>
</dbReference>
<keyword evidence="28" id="KW-1185">Reference proteome</keyword>
<dbReference type="InterPro" id="IPR007419">
    <property type="entry name" value="BFD-like_2Fe2S-bd_dom"/>
</dbReference>
<keyword evidence="6 20" id="KW-0004">4Fe-4S</keyword>
<dbReference type="PANTHER" id="PTHR43809">
    <property type="entry name" value="NITRITE REDUCTASE (NADH) LARGE SUBUNIT"/>
    <property type="match status" value="1"/>
</dbReference>
<dbReference type="GO" id="GO:0051537">
    <property type="term" value="F:2 iron, 2 sulfur cluster binding"/>
    <property type="evidence" value="ECO:0007669"/>
    <property type="project" value="UniProtKB-KW"/>
</dbReference>
<reference evidence="27 28" key="1">
    <citation type="journal article" date="2012" name="J. Bacteriol.">
        <title>Genome Sequence of Micromonospora lupini Lupac 08, Isolated from Root Nodules of Lupinus angustifolius.</title>
        <authorList>
            <person name="Alonso-Vega P."/>
            <person name="Normand P."/>
            <person name="Bacigalupe R."/>
            <person name="Pujic P."/>
            <person name="Lajus A."/>
            <person name="Vallenet D."/>
            <person name="Carro L."/>
            <person name="Coll P."/>
            <person name="Trujillo M.E."/>
        </authorList>
    </citation>
    <scope>NUCLEOTIDE SEQUENCE [LARGE SCALE GENOMIC DNA]</scope>
    <source>
        <strain evidence="27 28">Lupac 08</strain>
    </source>
</reference>
<dbReference type="EC" id="1.8.7.1" evidence="5"/>
<evidence type="ECO:0000256" key="20">
    <source>
        <dbReference type="PIRSR" id="PIRSR037149-1"/>
    </source>
</evidence>
<evidence type="ECO:0000259" key="22">
    <source>
        <dbReference type="Pfam" id="PF01077"/>
    </source>
</evidence>
<dbReference type="GO" id="GO:0098809">
    <property type="term" value="F:nitrite reductase activity"/>
    <property type="evidence" value="ECO:0007669"/>
    <property type="project" value="InterPro"/>
</dbReference>
<evidence type="ECO:0000259" key="25">
    <source>
        <dbReference type="Pfam" id="PF07992"/>
    </source>
</evidence>
<evidence type="ECO:0000256" key="8">
    <source>
        <dbReference type="ARBA" id="ARBA00022630"/>
    </source>
</evidence>
<dbReference type="RefSeq" id="WP_007462234.1">
    <property type="nucleotide sequence ID" value="NZ_HF570108.1"/>
</dbReference>
<dbReference type="GO" id="GO:0050661">
    <property type="term" value="F:NADP binding"/>
    <property type="evidence" value="ECO:0007669"/>
    <property type="project" value="UniProtKB-UniRule"/>
</dbReference>
<evidence type="ECO:0000256" key="7">
    <source>
        <dbReference type="ARBA" id="ARBA00022617"/>
    </source>
</evidence>
<dbReference type="Pfam" id="PF01077">
    <property type="entry name" value="NIR_SIR"/>
    <property type="match status" value="1"/>
</dbReference>
<feature type="domain" description="FAD/NAD(P)-binding" evidence="25">
    <location>
        <begin position="9"/>
        <end position="296"/>
    </location>
</feature>